<dbReference type="Gene3D" id="3.90.260.10">
    <property type="entry name" value="Transglutaminase-like"/>
    <property type="match status" value="1"/>
</dbReference>
<keyword evidence="5" id="KW-0539">Nucleus</keyword>
<feature type="compositionally biased region" description="Polar residues" evidence="6">
    <location>
        <begin position="976"/>
        <end position="1003"/>
    </location>
</feature>
<keyword evidence="11" id="KW-1185">Reference proteome</keyword>
<feature type="domain" description="Rad4 beta-hairpin" evidence="7">
    <location>
        <begin position="609"/>
        <end position="666"/>
    </location>
</feature>
<dbReference type="InterPro" id="IPR018327">
    <property type="entry name" value="BHD_2"/>
</dbReference>
<gene>
    <name evidence="10" type="ORF">UCRPC4_g02596</name>
</gene>
<accession>A0A0G2H5Z6</accession>
<dbReference type="SMART" id="SM01032">
    <property type="entry name" value="BHD_3"/>
    <property type="match status" value="1"/>
</dbReference>
<feature type="domain" description="Rad4 beta-hairpin" evidence="9">
    <location>
        <begin position="738"/>
        <end position="812"/>
    </location>
</feature>
<reference evidence="10 11" key="1">
    <citation type="submission" date="2015-05" db="EMBL/GenBank/DDBJ databases">
        <title>Distinctive expansion of gene families associated with plant cell wall degradation and secondary metabolism in the genomes of grapevine trunk pathogens.</title>
        <authorList>
            <person name="Lawrence D.P."/>
            <person name="Travadon R."/>
            <person name="Rolshausen P.E."/>
            <person name="Baumgartner K."/>
        </authorList>
    </citation>
    <scope>NUCLEOTIDE SEQUENCE [LARGE SCALE GENOMIC DNA]</scope>
    <source>
        <strain evidence="10">UCRPC4</strain>
    </source>
</reference>
<feature type="compositionally biased region" description="Acidic residues" evidence="6">
    <location>
        <begin position="1004"/>
        <end position="1016"/>
    </location>
</feature>
<dbReference type="PANTHER" id="PTHR12135">
    <property type="entry name" value="DNA REPAIR PROTEIN XP-C / RAD4"/>
    <property type="match status" value="1"/>
</dbReference>
<feature type="compositionally biased region" description="Basic and acidic residues" evidence="6">
    <location>
        <begin position="874"/>
        <end position="883"/>
    </location>
</feature>
<dbReference type="GO" id="GO:0005737">
    <property type="term" value="C:cytoplasm"/>
    <property type="evidence" value="ECO:0007669"/>
    <property type="project" value="TreeGrafter"/>
</dbReference>
<evidence type="ECO:0000256" key="4">
    <source>
        <dbReference type="ARBA" id="ARBA00023204"/>
    </source>
</evidence>
<feature type="region of interest" description="Disordered" evidence="6">
    <location>
        <begin position="196"/>
        <end position="248"/>
    </location>
</feature>
<evidence type="ECO:0000256" key="1">
    <source>
        <dbReference type="ARBA" id="ARBA00004123"/>
    </source>
</evidence>
<evidence type="ECO:0000259" key="9">
    <source>
        <dbReference type="SMART" id="SM01032"/>
    </source>
</evidence>
<dbReference type="FunFam" id="3.30.70.2460:FF:000001">
    <property type="entry name" value="DNA repair protein Rad4 family"/>
    <property type="match status" value="1"/>
</dbReference>
<feature type="compositionally biased region" description="Basic and acidic residues" evidence="6">
    <location>
        <begin position="1067"/>
        <end position="1077"/>
    </location>
</feature>
<organism evidence="10 11">
    <name type="scientific">Phaeomoniella chlamydospora</name>
    <name type="common">Phaeoacremonium chlamydosporum</name>
    <dbReference type="NCBI Taxonomy" id="158046"/>
    <lineage>
        <taxon>Eukaryota</taxon>
        <taxon>Fungi</taxon>
        <taxon>Dikarya</taxon>
        <taxon>Ascomycota</taxon>
        <taxon>Pezizomycotina</taxon>
        <taxon>Eurotiomycetes</taxon>
        <taxon>Chaetothyriomycetidae</taxon>
        <taxon>Phaeomoniellales</taxon>
        <taxon>Phaeomoniellaceae</taxon>
        <taxon>Phaeomoniella</taxon>
    </lineage>
</organism>
<dbReference type="GO" id="GO:0071942">
    <property type="term" value="C:XPC complex"/>
    <property type="evidence" value="ECO:0007669"/>
    <property type="project" value="TreeGrafter"/>
</dbReference>
<dbReference type="InterPro" id="IPR004583">
    <property type="entry name" value="DNA_repair_Rad4"/>
</dbReference>
<dbReference type="AlphaFoldDB" id="A0A0G2H5Z6"/>
<feature type="compositionally biased region" description="Polar residues" evidence="6">
    <location>
        <begin position="926"/>
        <end position="945"/>
    </location>
</feature>
<dbReference type="InterPro" id="IPR036985">
    <property type="entry name" value="Transglutaminase-like_sf"/>
</dbReference>
<dbReference type="Pfam" id="PF10404">
    <property type="entry name" value="BHD_2"/>
    <property type="match status" value="1"/>
</dbReference>
<dbReference type="SMART" id="SM01030">
    <property type="entry name" value="BHD_1"/>
    <property type="match status" value="1"/>
</dbReference>
<dbReference type="InterPro" id="IPR018325">
    <property type="entry name" value="Rad4/PNGase_transGLS-fold"/>
</dbReference>
<feature type="compositionally biased region" description="Basic and acidic residues" evidence="6">
    <location>
        <begin position="361"/>
        <end position="372"/>
    </location>
</feature>
<feature type="compositionally biased region" description="Pro residues" evidence="6">
    <location>
        <begin position="15"/>
        <end position="25"/>
    </location>
</feature>
<dbReference type="GO" id="GO:0003684">
    <property type="term" value="F:damaged DNA binding"/>
    <property type="evidence" value="ECO:0007669"/>
    <property type="project" value="InterPro"/>
</dbReference>
<dbReference type="SMART" id="SM01031">
    <property type="entry name" value="BHD_2"/>
    <property type="match status" value="1"/>
</dbReference>
<feature type="domain" description="Rad4 beta-hairpin" evidence="8">
    <location>
        <begin position="668"/>
        <end position="731"/>
    </location>
</feature>
<proteinExistence type="inferred from homology"/>
<comment type="subcellular location">
    <subcellularLocation>
        <location evidence="1">Nucleus</location>
    </subcellularLocation>
</comment>
<evidence type="ECO:0000256" key="3">
    <source>
        <dbReference type="ARBA" id="ARBA00022763"/>
    </source>
</evidence>
<dbReference type="PANTHER" id="PTHR12135:SF2">
    <property type="entry name" value="DNA REPAIR PROTEIN RAD34"/>
    <property type="match status" value="1"/>
</dbReference>
<dbReference type="Proteomes" id="UP000053317">
    <property type="component" value="Unassembled WGS sequence"/>
</dbReference>
<protein>
    <submittedName>
        <fullName evidence="10">Putative rad4 family protein</fullName>
    </submittedName>
</protein>
<evidence type="ECO:0000256" key="5">
    <source>
        <dbReference type="ARBA" id="ARBA00023242"/>
    </source>
</evidence>
<evidence type="ECO:0000259" key="7">
    <source>
        <dbReference type="SMART" id="SM01030"/>
    </source>
</evidence>
<name>A0A0G2H5Z6_PHACM</name>
<feature type="compositionally biased region" description="Basic residues" evidence="6">
    <location>
        <begin position="211"/>
        <end position="222"/>
    </location>
</feature>
<dbReference type="GO" id="GO:0003697">
    <property type="term" value="F:single-stranded DNA binding"/>
    <property type="evidence" value="ECO:0007669"/>
    <property type="project" value="TreeGrafter"/>
</dbReference>
<dbReference type="InterPro" id="IPR018326">
    <property type="entry name" value="Rad4_beta-hairpin_dom1"/>
</dbReference>
<dbReference type="OrthoDB" id="300780at2759"/>
<dbReference type="SUPFAM" id="SSF54001">
    <property type="entry name" value="Cysteine proteinases"/>
    <property type="match status" value="1"/>
</dbReference>
<keyword evidence="3" id="KW-0227">DNA damage</keyword>
<evidence type="ECO:0000313" key="10">
    <source>
        <dbReference type="EMBL" id="KKY24130.1"/>
    </source>
</evidence>
<dbReference type="Pfam" id="PF10405">
    <property type="entry name" value="BHD_3"/>
    <property type="match status" value="1"/>
</dbReference>
<dbReference type="Gene3D" id="2.20.20.110">
    <property type="entry name" value="Rad4, beta-hairpin domain BHD1"/>
    <property type="match status" value="1"/>
</dbReference>
<dbReference type="GO" id="GO:0006298">
    <property type="term" value="P:mismatch repair"/>
    <property type="evidence" value="ECO:0007669"/>
    <property type="project" value="TreeGrafter"/>
</dbReference>
<comment type="caution">
    <text evidence="10">The sequence shown here is derived from an EMBL/GenBank/DDBJ whole genome shotgun (WGS) entry which is preliminary data.</text>
</comment>
<dbReference type="Gene3D" id="3.30.70.2460">
    <property type="entry name" value="Rad4, beta-hairpin domain BHD3"/>
    <property type="match status" value="1"/>
</dbReference>
<sequence length="1095" mass="122704">MPPFLPRKRLNSTPPDSPRSGSPPPKKFKHADAERQERSTLQQNREFTLGSDNSDSSLSDIESDEFEDVPTGGIATNGAQHDDEDDEEIDWEDAVAHESPAKSSAPEPTGDLQLTLRKAGDDDTYGSLTAALGTKKGPSKIERQIRLQTHCLHVQFLMYHNALRNNWIGNKEVQQILVKQLPRGIQDEIHKWRVRSGLVESPKTQPAKATSTKKGKSKTRGKYGKDEERNERDWGQRSQRLETGKPDMGNGDPLLSLLKVLAAYWKKRFTITAPGLRKHGYQTRQDLKSRIASFQKGQYDPFKHGEKIDNLSHFKSLAKRCEGSRDVGAQLFTALLRGIGIEARMIANLQPLGFGWTKAEEAMRQKQKKPEDSELSAGTDSEDSAEPLSSKSITKSKMPEISNAMSSKKSRCKNRGHEDSPIALDSDNDAPSIVAVDDDSSVVDVTHKVSIRSKYRRYDRDLHFPIYWTEAISPISNKAIPVSPFIGANSVATTDDHFVAFEPRGSKAEKAKQVIAYVIAFSPDGSAKDVTTRYLKRHMWPGKTKGIRLPVEKVAVYNRRGKVKRYEEYDWFKTIMSSYMRRDDKRTAVDELEDSTDLIAQQPEKRNTEQQGDTLQSLRASADFVLERFLRREEALKTTAKPVRKFQTGKGDKAKEEDIYLRKDVVRCLSAESWHKEGRRPKIGEIPLKFVPIRAVTLTRKREAEEQERITGEKPTQGLYSLEQTEYIIPPPIENGIIPKNAYGNIDCFVPSMIPKGAVHIPLRGTVRICKKLEIDYAEAVTGFEFGNKMAVPVITGVVIAKENEDAVIDAWEQHEAQQRAKEEAKQQKGILAMWRKMLMGLRINARMQEEYGDVMRNDRKGHELIDLTTDDGDTTKLPHDNDTGSVGGGGFLMSDEENQSMEQPDLVVEHNDEFTVRRRIGATTSYPASMSAGSNKQISDQSVDQKMRGSISAPLSEIESDSDIQAEDLGGSIPHDSTTASAKRIGTKNTATKLKAGSSAQTEFDDLKDQEEDEGSSSLTSELDSPSEPEEYNPRPTRTRGAGTPNQPQLPKLLETAQRRRRGRPRKFEADHKDENINEIEGGDVQTGMTSPYF</sequence>
<dbReference type="InterPro" id="IPR038765">
    <property type="entry name" value="Papain-like_cys_pep_sf"/>
</dbReference>
<feature type="compositionally biased region" description="Basic and acidic residues" evidence="6">
    <location>
        <begin position="223"/>
        <end position="245"/>
    </location>
</feature>
<evidence type="ECO:0000256" key="6">
    <source>
        <dbReference type="SAM" id="MobiDB-lite"/>
    </source>
</evidence>
<feature type="compositionally biased region" description="Basic residues" evidence="6">
    <location>
        <begin position="1"/>
        <end position="10"/>
    </location>
</feature>
<feature type="region of interest" description="Disordered" evidence="6">
    <location>
        <begin position="1"/>
        <end position="87"/>
    </location>
</feature>
<evidence type="ECO:0000259" key="8">
    <source>
        <dbReference type="SMART" id="SM01031"/>
    </source>
</evidence>
<reference evidence="10 11" key="2">
    <citation type="submission" date="2015-05" db="EMBL/GenBank/DDBJ databases">
        <authorList>
            <person name="Morales-Cruz A."/>
            <person name="Amrine K.C."/>
            <person name="Cantu D."/>
        </authorList>
    </citation>
    <scope>NUCLEOTIDE SEQUENCE [LARGE SCALE GENOMIC DNA]</scope>
    <source>
        <strain evidence="10">UCRPC4</strain>
    </source>
</reference>
<dbReference type="GO" id="GO:0006289">
    <property type="term" value="P:nucleotide-excision repair"/>
    <property type="evidence" value="ECO:0007669"/>
    <property type="project" value="InterPro"/>
</dbReference>
<dbReference type="Pfam" id="PF03835">
    <property type="entry name" value="Rad4"/>
    <property type="match status" value="1"/>
</dbReference>
<keyword evidence="4" id="KW-0234">DNA repair</keyword>
<feature type="region of interest" description="Disordered" evidence="6">
    <location>
        <begin position="926"/>
        <end position="1095"/>
    </location>
</feature>
<dbReference type="EMBL" id="LCWF01000063">
    <property type="protein sequence ID" value="KKY24130.1"/>
    <property type="molecule type" value="Genomic_DNA"/>
</dbReference>
<comment type="similarity">
    <text evidence="2">Belongs to the XPC family.</text>
</comment>
<feature type="compositionally biased region" description="Low complexity" evidence="6">
    <location>
        <begin position="51"/>
        <end position="60"/>
    </location>
</feature>
<feature type="region of interest" description="Disordered" evidence="6">
    <location>
        <begin position="361"/>
        <end position="430"/>
    </location>
</feature>
<feature type="region of interest" description="Disordered" evidence="6">
    <location>
        <begin position="868"/>
        <end position="889"/>
    </location>
</feature>
<dbReference type="InterPro" id="IPR042488">
    <property type="entry name" value="Rad4_BHD3_sf"/>
</dbReference>
<dbReference type="InterPro" id="IPR018328">
    <property type="entry name" value="Rad4_beta-hairpin_dom3"/>
</dbReference>
<feature type="region of interest" description="Disordered" evidence="6">
    <location>
        <begin position="595"/>
        <end position="614"/>
    </location>
</feature>
<evidence type="ECO:0000256" key="2">
    <source>
        <dbReference type="ARBA" id="ARBA00009525"/>
    </source>
</evidence>
<dbReference type="GO" id="GO:0000111">
    <property type="term" value="C:nucleotide-excision repair factor 2 complex"/>
    <property type="evidence" value="ECO:0007669"/>
    <property type="project" value="TreeGrafter"/>
</dbReference>
<dbReference type="Pfam" id="PF10403">
    <property type="entry name" value="BHD_1"/>
    <property type="match status" value="1"/>
</dbReference>
<evidence type="ECO:0000313" key="11">
    <source>
        <dbReference type="Proteomes" id="UP000053317"/>
    </source>
</evidence>